<reference evidence="2" key="1">
    <citation type="journal article" date="2023" name="Front. Plant Sci.">
        <title>Chromosomal-level genome assembly of Melastoma candidum provides insights into trichome evolution.</title>
        <authorList>
            <person name="Zhong Y."/>
            <person name="Wu W."/>
            <person name="Sun C."/>
            <person name="Zou P."/>
            <person name="Liu Y."/>
            <person name="Dai S."/>
            <person name="Zhou R."/>
        </authorList>
    </citation>
    <scope>NUCLEOTIDE SEQUENCE [LARGE SCALE GENOMIC DNA]</scope>
</reference>
<proteinExistence type="predicted"/>
<accession>A0ACB9RB26</accession>
<keyword evidence="2" id="KW-1185">Reference proteome</keyword>
<evidence type="ECO:0000313" key="1">
    <source>
        <dbReference type="EMBL" id="KAI4376064.1"/>
    </source>
</evidence>
<sequence length="88" mass="9828">MGLLLLLFKKFGLLYLLLFASTISSSMAGRSFKTMETEFAPATVSVEARHEGDVTRVHERVLKVNTNDYGKYDPAPALVRPPFKLIPN</sequence>
<dbReference type="EMBL" id="CM042883">
    <property type="protein sequence ID" value="KAI4376064.1"/>
    <property type="molecule type" value="Genomic_DNA"/>
</dbReference>
<comment type="caution">
    <text evidence="1">The sequence shown here is derived from an EMBL/GenBank/DDBJ whole genome shotgun (WGS) entry which is preliminary data.</text>
</comment>
<gene>
    <name evidence="1" type="ORF">MLD38_013859</name>
</gene>
<name>A0ACB9RB26_9MYRT</name>
<dbReference type="Proteomes" id="UP001057402">
    <property type="component" value="Chromosome 4"/>
</dbReference>
<organism evidence="1 2">
    <name type="scientific">Melastoma candidum</name>
    <dbReference type="NCBI Taxonomy" id="119954"/>
    <lineage>
        <taxon>Eukaryota</taxon>
        <taxon>Viridiplantae</taxon>
        <taxon>Streptophyta</taxon>
        <taxon>Embryophyta</taxon>
        <taxon>Tracheophyta</taxon>
        <taxon>Spermatophyta</taxon>
        <taxon>Magnoliopsida</taxon>
        <taxon>eudicotyledons</taxon>
        <taxon>Gunneridae</taxon>
        <taxon>Pentapetalae</taxon>
        <taxon>rosids</taxon>
        <taxon>malvids</taxon>
        <taxon>Myrtales</taxon>
        <taxon>Melastomataceae</taxon>
        <taxon>Melastomatoideae</taxon>
        <taxon>Melastomateae</taxon>
        <taxon>Melastoma</taxon>
    </lineage>
</organism>
<protein>
    <submittedName>
        <fullName evidence="1">Uncharacterized protein</fullName>
    </submittedName>
</protein>
<evidence type="ECO:0000313" key="2">
    <source>
        <dbReference type="Proteomes" id="UP001057402"/>
    </source>
</evidence>